<comment type="caution">
    <text evidence="1">The sequence shown here is derived from an EMBL/GenBank/DDBJ whole genome shotgun (WGS) entry which is preliminary data.</text>
</comment>
<reference evidence="1" key="1">
    <citation type="submission" date="2019-10" db="EMBL/GenBank/DDBJ databases">
        <title>Draft genome sequece of Microseira wollei NIES-4236.</title>
        <authorList>
            <person name="Yamaguchi H."/>
            <person name="Suzuki S."/>
            <person name="Kawachi M."/>
        </authorList>
    </citation>
    <scope>NUCLEOTIDE SEQUENCE</scope>
    <source>
        <strain evidence="1">NIES-4236</strain>
    </source>
</reference>
<gene>
    <name evidence="1" type="ORF">MiSe_93410</name>
</gene>
<keyword evidence="2" id="KW-1185">Reference proteome</keyword>
<sequence>MLNATPRAKFLILIATILLQLGQICIDPYLGCAFSIALILVEWLMEKE</sequence>
<organism evidence="1 2">
    <name type="scientific">Microseira wollei NIES-4236</name>
    <dbReference type="NCBI Taxonomy" id="2530354"/>
    <lineage>
        <taxon>Bacteria</taxon>
        <taxon>Bacillati</taxon>
        <taxon>Cyanobacteriota</taxon>
        <taxon>Cyanophyceae</taxon>
        <taxon>Oscillatoriophycideae</taxon>
        <taxon>Aerosakkonematales</taxon>
        <taxon>Aerosakkonemataceae</taxon>
        <taxon>Microseira</taxon>
    </lineage>
</organism>
<accession>A0AAV3XRL5</accession>
<dbReference type="AlphaFoldDB" id="A0AAV3XRL5"/>
<protein>
    <submittedName>
        <fullName evidence="1">Uncharacterized protein</fullName>
    </submittedName>
</protein>
<evidence type="ECO:0000313" key="1">
    <source>
        <dbReference type="EMBL" id="GET44511.1"/>
    </source>
</evidence>
<name>A0AAV3XRL5_9CYAN</name>
<proteinExistence type="predicted"/>
<dbReference type="EMBL" id="BLAY01000386">
    <property type="protein sequence ID" value="GET44511.1"/>
    <property type="molecule type" value="Genomic_DNA"/>
</dbReference>
<evidence type="ECO:0000313" key="2">
    <source>
        <dbReference type="Proteomes" id="UP001050975"/>
    </source>
</evidence>
<dbReference type="Proteomes" id="UP001050975">
    <property type="component" value="Unassembled WGS sequence"/>
</dbReference>
<dbReference type="RefSeq" id="WP_226594626.1">
    <property type="nucleotide sequence ID" value="NZ_BLAY01000386.1"/>
</dbReference>